<gene>
    <name evidence="1" type="ORF">SAMN02745202_02286</name>
</gene>
<dbReference type="PANTHER" id="PTHR35532">
    <property type="entry name" value="SIMILAR TO POLYHYDROXYALKANOATE DEPOLYMERASE"/>
    <property type="match status" value="1"/>
</dbReference>
<dbReference type="RefSeq" id="WP_025070902.1">
    <property type="nucleotide sequence ID" value="NZ_FUXK01000034.1"/>
</dbReference>
<dbReference type="SUPFAM" id="SSF54001">
    <property type="entry name" value="Cysteine proteinases"/>
    <property type="match status" value="1"/>
</dbReference>
<protein>
    <recommendedName>
        <fullName evidence="3">F5/8 type C domain-containing protein</fullName>
    </recommendedName>
</protein>
<organism evidence="1 2">
    <name type="scientific">Segatella oulorum</name>
    <dbReference type="NCBI Taxonomy" id="28136"/>
    <lineage>
        <taxon>Bacteria</taxon>
        <taxon>Pseudomonadati</taxon>
        <taxon>Bacteroidota</taxon>
        <taxon>Bacteroidia</taxon>
        <taxon>Bacteroidales</taxon>
        <taxon>Prevotellaceae</taxon>
        <taxon>Segatella</taxon>
    </lineage>
</organism>
<evidence type="ECO:0000313" key="1">
    <source>
        <dbReference type="EMBL" id="SKA15751.1"/>
    </source>
</evidence>
<dbReference type="Proteomes" id="UP000190065">
    <property type="component" value="Unassembled WGS sequence"/>
</dbReference>
<accession>A0A1T4RJ85</accession>
<name>A0A1T4RJ85_9BACT</name>
<evidence type="ECO:0000313" key="2">
    <source>
        <dbReference type="Proteomes" id="UP000190065"/>
    </source>
</evidence>
<proteinExistence type="predicted"/>
<dbReference type="InterPro" id="IPR038765">
    <property type="entry name" value="Papain-like_cys_pep_sf"/>
</dbReference>
<dbReference type="AlphaFoldDB" id="A0A1T4RJ85"/>
<dbReference type="STRING" id="28136.SAMN02745202_02286"/>
<dbReference type="PROSITE" id="PS51257">
    <property type="entry name" value="PROKAR_LIPOPROTEIN"/>
    <property type="match status" value="1"/>
</dbReference>
<evidence type="ECO:0008006" key="3">
    <source>
        <dbReference type="Google" id="ProtNLM"/>
    </source>
</evidence>
<dbReference type="EMBL" id="FUXK01000034">
    <property type="protein sequence ID" value="SKA15751.1"/>
    <property type="molecule type" value="Genomic_DNA"/>
</dbReference>
<dbReference type="PANTHER" id="PTHR35532:SF5">
    <property type="entry name" value="CARBOHYDRATE-BINDING DOMAIN-CONTAINING PROTEIN"/>
    <property type="match status" value="1"/>
</dbReference>
<reference evidence="1 2" key="1">
    <citation type="submission" date="2017-02" db="EMBL/GenBank/DDBJ databases">
        <authorList>
            <person name="Peterson S.W."/>
        </authorList>
    </citation>
    <scope>NUCLEOTIDE SEQUENCE [LARGE SCALE GENOMIC DNA]</scope>
    <source>
        <strain evidence="1 2">ATCC 43324</strain>
    </source>
</reference>
<sequence length="643" mass="75865">MKKSLYIILIFILAACTTETLNENQLELALEFAEDNRGELESVLLHYRNDPEKLKAAKFLISNMPHWYSYEGWQLDSIKPVLSYIAHTANVHEMTQRQKNRWKDFTFHSLHKVYDSKKITAQYLINNIDKAFISWKKRPWNKKLSFDDFCELLLPYRIGDEPLTDWRPLYESYYAHLLDSLYHGSDVVEACNIVNEELQKQGCKFYSELSLPHMDAIFLYNNRVGYCRENCDLGLYAMRSCGIPVAAEHFKYSPDYRGSHQWLTLRDTTGIFLQFGYDGLTPKRDTIQTDGRKKGKIYRFCYGLQNEQRDKFSDVDRIPNELQNFYLKDVTANYFGTDSVKVPIQKRYSSIYLGVFTPEGWKAVDIGSGKKDSAVFRNIEPNIIYQPLIFTDNNRCEPAGYPFIYYSSGKGYSMLKEEKRKWERITLERKMPLVPRVRKWLYENIIGSRIEVSNFEDFRQARLLYEFKDTLSYCKYRIMLRGNHKFKYLRYKILAKKTIELADIDIYSDSLCSKKVSLKLISPIDPIYKPENIIDNDMLTAFRWKSGYDSIVYELPHNSCIKCIDFYPRNDGNFIWPGDVYELFYQDGINGWKTLGRQKATGKNISFYAPQNVLLWLRNLTHGKEEQVFIYEDGKQFFVQDIR</sequence>